<organism evidence="2 3">
    <name type="scientific">Lichenibacterium minor</name>
    <dbReference type="NCBI Taxonomy" id="2316528"/>
    <lineage>
        <taxon>Bacteria</taxon>
        <taxon>Pseudomonadati</taxon>
        <taxon>Pseudomonadota</taxon>
        <taxon>Alphaproteobacteria</taxon>
        <taxon>Hyphomicrobiales</taxon>
        <taxon>Lichenihabitantaceae</taxon>
        <taxon>Lichenibacterium</taxon>
    </lineage>
</organism>
<dbReference type="RefSeq" id="WP_129228913.1">
    <property type="nucleotide sequence ID" value="NZ_QYBB01000036.1"/>
</dbReference>
<dbReference type="InterPro" id="IPR050312">
    <property type="entry name" value="IolE/XylAMocC-like"/>
</dbReference>
<comment type="caution">
    <text evidence="2">The sequence shown here is derived from an EMBL/GenBank/DDBJ whole genome shotgun (WGS) entry which is preliminary data.</text>
</comment>
<sequence>MSLRYAYNTNGTGRHRLDDALVLIAEAGYEGVALTLDHHHFDPFAEDWERRAEALRRRLDELGLASVVETGAHFLLDFRQKHEPTLISAAPEGRARRLDYLRRATDIAAIVGSESLTFWSGVLKPGVGRTEATAWLHEGTRSAVDYMLSRGVVPAFEPEPEMMVSTVDDYAALARAVPEVRMALDLGHVLVTGEREPDAAVLEFGDRLATVHLEDMKRGRHEHLAFGTGDMDVGAALGALRTVGFEGLVCVELSRDSFRADAMIGHARRDIAAYERRLVDAVA</sequence>
<gene>
    <name evidence="2" type="ORF">D3273_21300</name>
</gene>
<dbReference type="OrthoDB" id="1900402at2"/>
<keyword evidence="3" id="KW-1185">Reference proteome</keyword>
<dbReference type="PANTHER" id="PTHR12110">
    <property type="entry name" value="HYDROXYPYRUVATE ISOMERASE"/>
    <property type="match status" value="1"/>
</dbReference>
<dbReference type="InterPro" id="IPR013022">
    <property type="entry name" value="Xyl_isomerase-like_TIM-brl"/>
</dbReference>
<dbReference type="EMBL" id="QYBB01000036">
    <property type="protein sequence ID" value="RYC29913.1"/>
    <property type="molecule type" value="Genomic_DNA"/>
</dbReference>
<evidence type="ECO:0000313" key="2">
    <source>
        <dbReference type="EMBL" id="RYC29913.1"/>
    </source>
</evidence>
<evidence type="ECO:0000313" key="3">
    <source>
        <dbReference type="Proteomes" id="UP000290759"/>
    </source>
</evidence>
<evidence type="ECO:0000259" key="1">
    <source>
        <dbReference type="Pfam" id="PF01261"/>
    </source>
</evidence>
<keyword evidence="2" id="KW-0413">Isomerase</keyword>
<dbReference type="Gene3D" id="3.20.20.150">
    <property type="entry name" value="Divalent-metal-dependent TIM barrel enzymes"/>
    <property type="match status" value="1"/>
</dbReference>
<dbReference type="InterPro" id="IPR036237">
    <property type="entry name" value="Xyl_isomerase-like_sf"/>
</dbReference>
<dbReference type="PANTHER" id="PTHR12110:SF52">
    <property type="entry name" value="XYLOSE ISOMERASE"/>
    <property type="match status" value="1"/>
</dbReference>
<accession>A0A4Q2U0G6</accession>
<reference evidence="2 3" key="2">
    <citation type="submission" date="2019-02" db="EMBL/GenBank/DDBJ databases">
        <title>'Lichenibacterium ramalinii' gen. nov. sp. nov., 'Lichenibacterium minor' gen. nov. sp. nov.</title>
        <authorList>
            <person name="Pankratov T."/>
        </authorList>
    </citation>
    <scope>NUCLEOTIDE SEQUENCE [LARGE SCALE GENOMIC DNA]</scope>
    <source>
        <strain evidence="2 3">RmlP026</strain>
    </source>
</reference>
<protein>
    <submittedName>
        <fullName evidence="2">Sugar phosphate isomerase/epimerase</fullName>
    </submittedName>
</protein>
<dbReference type="Pfam" id="PF01261">
    <property type="entry name" value="AP_endonuc_2"/>
    <property type="match status" value="1"/>
</dbReference>
<proteinExistence type="predicted"/>
<name>A0A4Q2U0G6_9HYPH</name>
<dbReference type="SUPFAM" id="SSF51658">
    <property type="entry name" value="Xylose isomerase-like"/>
    <property type="match status" value="1"/>
</dbReference>
<dbReference type="AlphaFoldDB" id="A0A4Q2U0G6"/>
<dbReference type="Proteomes" id="UP000290759">
    <property type="component" value="Unassembled WGS sequence"/>
</dbReference>
<reference evidence="2 3" key="1">
    <citation type="submission" date="2018-12" db="EMBL/GenBank/DDBJ databases">
        <authorList>
            <person name="Grouzdev D.S."/>
            <person name="Krutkina M.S."/>
        </authorList>
    </citation>
    <scope>NUCLEOTIDE SEQUENCE [LARGE SCALE GENOMIC DNA]</scope>
    <source>
        <strain evidence="2 3">RmlP026</strain>
    </source>
</reference>
<dbReference type="GO" id="GO:0016853">
    <property type="term" value="F:isomerase activity"/>
    <property type="evidence" value="ECO:0007669"/>
    <property type="project" value="UniProtKB-KW"/>
</dbReference>
<feature type="domain" description="Xylose isomerase-like TIM barrel" evidence="1">
    <location>
        <begin position="23"/>
        <end position="261"/>
    </location>
</feature>